<evidence type="ECO:0000256" key="8">
    <source>
        <dbReference type="ARBA" id="ARBA00023130"/>
    </source>
</evidence>
<keyword evidence="3" id="KW-0812">Transmembrane</keyword>
<evidence type="ECO:0000256" key="6">
    <source>
        <dbReference type="ARBA" id="ARBA00022859"/>
    </source>
</evidence>
<evidence type="ECO:0000256" key="1">
    <source>
        <dbReference type="ARBA" id="ARBA00004251"/>
    </source>
</evidence>
<dbReference type="GO" id="GO:0002250">
    <property type="term" value="P:adaptive immune response"/>
    <property type="evidence" value="ECO:0007669"/>
    <property type="project" value="UniProtKB-KW"/>
</dbReference>
<evidence type="ECO:0000256" key="13">
    <source>
        <dbReference type="ARBA" id="ARBA00023319"/>
    </source>
</evidence>
<dbReference type="InterPro" id="IPR051713">
    <property type="entry name" value="T-cell_Activation_Regulation"/>
</dbReference>
<comment type="subcellular location">
    <subcellularLocation>
        <location evidence="1">Cell membrane</location>
        <topology evidence="1">Single-pass type I membrane protein</topology>
    </subcellularLocation>
</comment>
<name>A0A8C5K7V8_JACJA</name>
<dbReference type="GO" id="GO:0009897">
    <property type="term" value="C:external side of plasma membrane"/>
    <property type="evidence" value="ECO:0007669"/>
    <property type="project" value="TreeGrafter"/>
</dbReference>
<dbReference type="OMA" id="LPCQFTN"/>
<keyword evidence="4 18" id="KW-0732">Signal</keyword>
<proteinExistence type="predicted"/>
<dbReference type="GO" id="GO:0046649">
    <property type="term" value="P:lymphocyte activation"/>
    <property type="evidence" value="ECO:0007669"/>
    <property type="project" value="UniProtKB-ARBA"/>
</dbReference>
<dbReference type="PANTHER" id="PTHR25466:SF2">
    <property type="entry name" value="T-LYMPHOCYTE ACTIVATION ANTIGEN CD86"/>
    <property type="match status" value="1"/>
</dbReference>
<dbReference type="GO" id="GO:0042102">
    <property type="term" value="P:positive regulation of T cell proliferation"/>
    <property type="evidence" value="ECO:0007669"/>
    <property type="project" value="TreeGrafter"/>
</dbReference>
<evidence type="ECO:0000256" key="12">
    <source>
        <dbReference type="ARBA" id="ARBA00023180"/>
    </source>
</evidence>
<organism evidence="20 21">
    <name type="scientific">Jaculus jaculus</name>
    <name type="common">Lesser Egyptian jerboa</name>
    <dbReference type="NCBI Taxonomy" id="51337"/>
    <lineage>
        <taxon>Eukaryota</taxon>
        <taxon>Metazoa</taxon>
        <taxon>Chordata</taxon>
        <taxon>Craniata</taxon>
        <taxon>Vertebrata</taxon>
        <taxon>Euteleostomi</taxon>
        <taxon>Mammalia</taxon>
        <taxon>Eutheria</taxon>
        <taxon>Euarchontoglires</taxon>
        <taxon>Glires</taxon>
        <taxon>Rodentia</taxon>
        <taxon>Myomorpha</taxon>
        <taxon>Dipodoidea</taxon>
        <taxon>Dipodidae</taxon>
        <taxon>Dipodinae</taxon>
        <taxon>Jaculus</taxon>
    </lineage>
</organism>
<evidence type="ECO:0000256" key="17">
    <source>
        <dbReference type="ARBA" id="ARBA00078929"/>
    </source>
</evidence>
<comment type="function">
    <text evidence="14">Receptor involved in the costimulatory signal essential for T-lymphocyte proliferation and interleukin-2 production, by binding CD28 or CTLA-4. May play a critical role in the early events of T-cell activation and costimulation of naive T-cells, such as deciding between immunity and anergy that is made by T-cells within 24 hours after activation. Also involved in the regulation of B cells function, plays a role in regulating the level of IgG(1) produced. Upon CD40 engagement, activates NF-kappa-B signaling pathway via phospholipase C and protein kinase C activation.</text>
</comment>
<evidence type="ECO:0000256" key="10">
    <source>
        <dbReference type="ARBA" id="ARBA00023157"/>
    </source>
</evidence>
<evidence type="ECO:0000256" key="14">
    <source>
        <dbReference type="ARBA" id="ARBA00060284"/>
    </source>
</evidence>
<evidence type="ECO:0000256" key="11">
    <source>
        <dbReference type="ARBA" id="ARBA00023170"/>
    </source>
</evidence>
<feature type="domain" description="Immunoglobulin V-set" evidence="19">
    <location>
        <begin position="33"/>
        <end position="110"/>
    </location>
</feature>
<dbReference type="GO" id="GO:0042130">
    <property type="term" value="P:negative regulation of T cell proliferation"/>
    <property type="evidence" value="ECO:0007669"/>
    <property type="project" value="TreeGrafter"/>
</dbReference>
<dbReference type="InterPro" id="IPR037677">
    <property type="entry name" value="CD86_IgV"/>
</dbReference>
<keyword evidence="13" id="KW-0393">Immunoglobulin domain</keyword>
<dbReference type="AlphaFoldDB" id="A0A8C5K7V8"/>
<evidence type="ECO:0000256" key="15">
    <source>
        <dbReference type="ARBA" id="ARBA00062369"/>
    </source>
</evidence>
<dbReference type="GO" id="GO:0007166">
    <property type="term" value="P:cell surface receptor signaling pathway"/>
    <property type="evidence" value="ECO:0007669"/>
    <property type="project" value="TreeGrafter"/>
</dbReference>
<dbReference type="PANTHER" id="PTHR25466">
    <property type="entry name" value="T-LYMPHOCYTE ACTIVATION ANTIGEN"/>
    <property type="match status" value="1"/>
</dbReference>
<dbReference type="Gene3D" id="2.60.40.10">
    <property type="entry name" value="Immunoglobulins"/>
    <property type="match status" value="2"/>
</dbReference>
<evidence type="ECO:0000256" key="2">
    <source>
        <dbReference type="ARBA" id="ARBA00022475"/>
    </source>
</evidence>
<keyword evidence="21" id="KW-1185">Reference proteome</keyword>
<dbReference type="InterPro" id="IPR013783">
    <property type="entry name" value="Ig-like_fold"/>
</dbReference>
<dbReference type="GO" id="GO:0031295">
    <property type="term" value="P:T cell costimulation"/>
    <property type="evidence" value="ECO:0007669"/>
    <property type="project" value="TreeGrafter"/>
</dbReference>
<keyword evidence="12" id="KW-0325">Glycoprotein</keyword>
<dbReference type="Pfam" id="PF07686">
    <property type="entry name" value="V-set"/>
    <property type="match status" value="1"/>
</dbReference>
<keyword evidence="7" id="KW-1133">Transmembrane helix</keyword>
<reference evidence="20" key="2">
    <citation type="submission" date="2025-09" db="UniProtKB">
        <authorList>
            <consortium name="Ensembl"/>
        </authorList>
    </citation>
    <scope>IDENTIFICATION</scope>
</reference>
<evidence type="ECO:0000256" key="18">
    <source>
        <dbReference type="SAM" id="SignalP"/>
    </source>
</evidence>
<dbReference type="SUPFAM" id="SSF48726">
    <property type="entry name" value="Immunoglobulin"/>
    <property type="match status" value="1"/>
</dbReference>
<evidence type="ECO:0000256" key="3">
    <source>
        <dbReference type="ARBA" id="ARBA00022692"/>
    </source>
</evidence>
<evidence type="ECO:0000313" key="20">
    <source>
        <dbReference type="Ensembl" id="ENSJJAP00000005995.1"/>
    </source>
</evidence>
<evidence type="ECO:0000256" key="16">
    <source>
        <dbReference type="ARBA" id="ARBA00074065"/>
    </source>
</evidence>
<evidence type="ECO:0000256" key="7">
    <source>
        <dbReference type="ARBA" id="ARBA00022989"/>
    </source>
</evidence>
<feature type="chain" id="PRO_5034496103" description="T-lymphocyte activation antigen CD86" evidence="18">
    <location>
        <begin position="24"/>
        <end position="277"/>
    </location>
</feature>
<keyword evidence="5" id="KW-0832">Ubl conjugation</keyword>
<evidence type="ECO:0000256" key="4">
    <source>
        <dbReference type="ARBA" id="ARBA00022729"/>
    </source>
</evidence>
<dbReference type="GO" id="GO:0071222">
    <property type="term" value="P:cellular response to lipopolysaccharide"/>
    <property type="evidence" value="ECO:0007669"/>
    <property type="project" value="TreeGrafter"/>
</dbReference>
<evidence type="ECO:0000259" key="19">
    <source>
        <dbReference type="SMART" id="SM00406"/>
    </source>
</evidence>
<reference evidence="20" key="1">
    <citation type="submission" date="2025-08" db="UniProtKB">
        <authorList>
            <consortium name="Ensembl"/>
        </authorList>
    </citation>
    <scope>IDENTIFICATION</scope>
</reference>
<keyword evidence="9" id="KW-0472">Membrane</keyword>
<dbReference type="Proteomes" id="UP000694385">
    <property type="component" value="Unassembled WGS sequence"/>
</dbReference>
<dbReference type="Ensembl" id="ENSJJAT00000012383.1">
    <property type="protein sequence ID" value="ENSJJAP00000005995.1"/>
    <property type="gene ID" value="ENSJJAG00000010789.1"/>
</dbReference>
<keyword evidence="2" id="KW-1003">Cell membrane</keyword>
<dbReference type="FunFam" id="2.60.40.10:FF:000582">
    <property type="entry name" value="T-lymphocyte activation antigen CD86"/>
    <property type="match status" value="1"/>
</dbReference>
<dbReference type="SMART" id="SM00406">
    <property type="entry name" value="IGv"/>
    <property type="match status" value="1"/>
</dbReference>
<keyword evidence="11" id="KW-0675">Receptor</keyword>
<dbReference type="InterPro" id="IPR013106">
    <property type="entry name" value="Ig_V-set"/>
</dbReference>
<evidence type="ECO:0000256" key="9">
    <source>
        <dbReference type="ARBA" id="ARBA00023136"/>
    </source>
</evidence>
<keyword evidence="10" id="KW-1015">Disulfide bond</keyword>
<protein>
    <recommendedName>
        <fullName evidence="16">T-lymphocyte activation antigen CD86</fullName>
    </recommendedName>
    <alternativeName>
        <fullName evidence="17">Activation B7-2 antigen</fullName>
    </alternativeName>
</protein>
<dbReference type="CDD" id="cd16087">
    <property type="entry name" value="IgV_CD86"/>
    <property type="match status" value="1"/>
</dbReference>
<evidence type="ECO:0000256" key="5">
    <source>
        <dbReference type="ARBA" id="ARBA00022843"/>
    </source>
</evidence>
<accession>A0A8C5K7V8</accession>
<keyword evidence="6" id="KW-0391">Immunity</keyword>
<dbReference type="InterPro" id="IPR036179">
    <property type="entry name" value="Ig-like_dom_sf"/>
</dbReference>
<comment type="subunit">
    <text evidence="15">Homodimer. Interacts with MARCH8. Interacts (via cytoplasmic domain) with PHB1 and PHB2; the interactions increases after priming with CD40. Interacts with CD28.</text>
</comment>
<feature type="signal peptide" evidence="18">
    <location>
        <begin position="1"/>
        <end position="23"/>
    </location>
</feature>
<dbReference type="GeneTree" id="ENSGT00940000161500"/>
<sequence>WKPWCARSLSICLFLSLSLYAASQKSEAYFNRTAFLPCQFVNSQNKSLAELVLFWQDQETLVLYELYLGKEKLDNVNAKYLGRTSFDQKSWTLQLHNVRIQDKGLYQCYIHHKGPTGLILLHKMSSELSVLANFSEPEIVPVSNISRNSGINLTCLSRQGYPKPKKMYFALKSQNSTIHYSSNMQISEDNVTKLYSVSVHLSVPFPSGAGNVTIFCVLELEPKKTQLLSLPFFAGKAASQVYLFQLILHRIAYAKPSIFPLLARKLPAGHFVDVIKE</sequence>
<evidence type="ECO:0000313" key="21">
    <source>
        <dbReference type="Proteomes" id="UP000694385"/>
    </source>
</evidence>
<dbReference type="FunFam" id="2.60.40.10:FF:000765">
    <property type="entry name" value="CD86 isoform 1"/>
    <property type="match status" value="1"/>
</dbReference>
<keyword evidence="8" id="KW-1064">Adaptive immunity</keyword>